<dbReference type="Gene3D" id="3.30.40.10">
    <property type="entry name" value="Zinc/RING finger domain, C3HC4 (zinc finger)"/>
    <property type="match status" value="1"/>
</dbReference>
<dbReference type="InterPro" id="IPR001841">
    <property type="entry name" value="Znf_RING"/>
</dbReference>
<dbReference type="SUPFAM" id="SSF57850">
    <property type="entry name" value="RING/U-box"/>
    <property type="match status" value="1"/>
</dbReference>
<evidence type="ECO:0000259" key="2">
    <source>
        <dbReference type="PROSITE" id="PS50089"/>
    </source>
</evidence>
<dbReference type="RefSeq" id="XP_009037975.1">
    <property type="nucleotide sequence ID" value="XM_009039727.1"/>
</dbReference>
<keyword evidence="4" id="KW-1185">Reference proteome</keyword>
<proteinExistence type="predicted"/>
<dbReference type="GeneID" id="20220431"/>
<dbReference type="OrthoDB" id="2021159at2759"/>
<accession>F0YBS0</accession>
<dbReference type="Pfam" id="PF13920">
    <property type="entry name" value="zf-C3HC4_3"/>
    <property type="match status" value="1"/>
</dbReference>
<evidence type="ECO:0000313" key="3">
    <source>
        <dbReference type="EMBL" id="EGB07348.1"/>
    </source>
</evidence>
<organism evidence="4">
    <name type="scientific">Aureococcus anophagefferens</name>
    <name type="common">Harmful bloom alga</name>
    <dbReference type="NCBI Taxonomy" id="44056"/>
    <lineage>
        <taxon>Eukaryota</taxon>
        <taxon>Sar</taxon>
        <taxon>Stramenopiles</taxon>
        <taxon>Ochrophyta</taxon>
        <taxon>Pelagophyceae</taxon>
        <taxon>Pelagomonadales</taxon>
        <taxon>Pelagomonadaceae</taxon>
        <taxon>Aureococcus</taxon>
    </lineage>
</organism>
<dbReference type="Proteomes" id="UP000002729">
    <property type="component" value="Unassembled WGS sequence"/>
</dbReference>
<dbReference type="InterPro" id="IPR013083">
    <property type="entry name" value="Znf_RING/FYVE/PHD"/>
</dbReference>
<dbReference type="KEGG" id="aaf:AURANDRAFT_27860"/>
<protein>
    <recommendedName>
        <fullName evidence="2">RING-type domain-containing protein</fullName>
    </recommendedName>
</protein>
<name>F0YBS0_AURAN</name>
<reference evidence="3 4" key="1">
    <citation type="journal article" date="2011" name="Proc. Natl. Acad. Sci. U.S.A.">
        <title>Niche of harmful alga Aureococcus anophagefferens revealed through ecogenomics.</title>
        <authorList>
            <person name="Gobler C.J."/>
            <person name="Berry D.L."/>
            <person name="Dyhrman S.T."/>
            <person name="Wilhelm S.W."/>
            <person name="Salamov A."/>
            <person name="Lobanov A.V."/>
            <person name="Zhang Y."/>
            <person name="Collier J.L."/>
            <person name="Wurch L.L."/>
            <person name="Kustka A.B."/>
            <person name="Dill B.D."/>
            <person name="Shah M."/>
            <person name="VerBerkmoes N.C."/>
            <person name="Kuo A."/>
            <person name="Terry A."/>
            <person name="Pangilinan J."/>
            <person name="Lindquist E.A."/>
            <person name="Lucas S."/>
            <person name="Paulsen I.T."/>
            <person name="Hattenrath-Lehmann T.K."/>
            <person name="Talmage S.C."/>
            <person name="Walker E.A."/>
            <person name="Koch F."/>
            <person name="Burson A.M."/>
            <person name="Marcoval M.A."/>
            <person name="Tang Y.Z."/>
            <person name="Lecleir G.R."/>
            <person name="Coyne K.J."/>
            <person name="Berg G.M."/>
            <person name="Bertrand E.M."/>
            <person name="Saito M.A."/>
            <person name="Gladyshev V.N."/>
            <person name="Grigoriev I.V."/>
        </authorList>
    </citation>
    <scope>NUCLEOTIDE SEQUENCE [LARGE SCALE GENOMIC DNA]</scope>
    <source>
        <strain evidence="4">CCMP 1984</strain>
    </source>
</reference>
<evidence type="ECO:0000313" key="4">
    <source>
        <dbReference type="Proteomes" id="UP000002729"/>
    </source>
</evidence>
<sequence>TCAICFDGPVQVAIFPCGHCFTCTDCAAKIRECSQCHGKIEKRLRVYIAGS</sequence>
<dbReference type="InParanoid" id="F0YBS0"/>
<dbReference type="GO" id="GO:0008270">
    <property type="term" value="F:zinc ion binding"/>
    <property type="evidence" value="ECO:0007669"/>
    <property type="project" value="UniProtKB-KW"/>
</dbReference>
<keyword evidence="1" id="KW-0862">Zinc</keyword>
<evidence type="ECO:0000256" key="1">
    <source>
        <dbReference type="PROSITE-ProRule" id="PRU00175"/>
    </source>
</evidence>
<keyword evidence="1" id="KW-0863">Zinc-finger</keyword>
<feature type="non-terminal residue" evidence="3">
    <location>
        <position position="1"/>
    </location>
</feature>
<dbReference type="PROSITE" id="PS50089">
    <property type="entry name" value="ZF_RING_2"/>
    <property type="match status" value="1"/>
</dbReference>
<gene>
    <name evidence="3" type="ORF">AURANDRAFT_27860</name>
</gene>
<keyword evidence="1" id="KW-0479">Metal-binding</keyword>
<dbReference type="EMBL" id="GL833131">
    <property type="protein sequence ID" value="EGB07348.1"/>
    <property type="molecule type" value="Genomic_DNA"/>
</dbReference>
<feature type="domain" description="RING-type" evidence="2">
    <location>
        <begin position="2"/>
        <end position="37"/>
    </location>
</feature>
<dbReference type="AlphaFoldDB" id="F0YBS0"/>